<dbReference type="PRINTS" id="PR00320">
    <property type="entry name" value="GPROTEINBRPT"/>
</dbReference>
<dbReference type="PROSITE" id="PS50082">
    <property type="entry name" value="WD_REPEATS_2"/>
    <property type="match status" value="5"/>
</dbReference>
<feature type="repeat" description="WD" evidence="3">
    <location>
        <begin position="73"/>
        <end position="115"/>
    </location>
</feature>
<dbReference type="InterPro" id="IPR020472">
    <property type="entry name" value="WD40_PAC1"/>
</dbReference>
<dbReference type="PANTHER" id="PTHR19879:SF9">
    <property type="entry name" value="TRANSCRIPTION INITIATION FACTOR TFIID SUBUNIT 5"/>
    <property type="match status" value="1"/>
</dbReference>
<gene>
    <name evidence="5" type="ORF">CY34DRAFT_805894</name>
</gene>
<dbReference type="OrthoDB" id="10251741at2759"/>
<dbReference type="InterPro" id="IPR011047">
    <property type="entry name" value="Quinoprotein_ADH-like_sf"/>
</dbReference>
<feature type="region of interest" description="Disordered" evidence="4">
    <location>
        <begin position="575"/>
        <end position="599"/>
    </location>
</feature>
<dbReference type="InParanoid" id="A0A0D0B526"/>
<dbReference type="InterPro" id="IPR019775">
    <property type="entry name" value="WD40_repeat_CS"/>
</dbReference>
<feature type="region of interest" description="Disordered" evidence="4">
    <location>
        <begin position="504"/>
        <end position="526"/>
    </location>
</feature>
<feature type="repeat" description="WD" evidence="3">
    <location>
        <begin position="341"/>
        <end position="374"/>
    </location>
</feature>
<dbReference type="PANTHER" id="PTHR19879">
    <property type="entry name" value="TRANSCRIPTION INITIATION FACTOR TFIID"/>
    <property type="match status" value="1"/>
</dbReference>
<feature type="compositionally biased region" description="Polar residues" evidence="4">
    <location>
        <begin position="504"/>
        <end position="514"/>
    </location>
</feature>
<dbReference type="InterPro" id="IPR015943">
    <property type="entry name" value="WD40/YVTN_repeat-like_dom_sf"/>
</dbReference>
<evidence type="ECO:0000256" key="4">
    <source>
        <dbReference type="SAM" id="MobiDB-lite"/>
    </source>
</evidence>
<feature type="region of interest" description="Disordered" evidence="4">
    <location>
        <begin position="38"/>
        <end position="68"/>
    </location>
</feature>
<feature type="compositionally biased region" description="Basic and acidic residues" evidence="4">
    <location>
        <begin position="40"/>
        <end position="54"/>
    </location>
</feature>
<dbReference type="STRING" id="930992.A0A0D0B526"/>
<feature type="repeat" description="WD" evidence="3">
    <location>
        <begin position="165"/>
        <end position="196"/>
    </location>
</feature>
<keyword evidence="6" id="KW-1185">Reference proteome</keyword>
<name>A0A0D0B526_9AGAM</name>
<keyword evidence="2" id="KW-0677">Repeat</keyword>
<feature type="repeat" description="WD" evidence="3">
    <location>
        <begin position="130"/>
        <end position="164"/>
    </location>
</feature>
<dbReference type="Pfam" id="PF00400">
    <property type="entry name" value="WD40"/>
    <property type="match status" value="6"/>
</dbReference>
<dbReference type="Proteomes" id="UP000054485">
    <property type="component" value="Unassembled WGS sequence"/>
</dbReference>
<dbReference type="CDD" id="cd00200">
    <property type="entry name" value="WD40"/>
    <property type="match status" value="1"/>
</dbReference>
<feature type="compositionally biased region" description="Polar residues" evidence="4">
    <location>
        <begin position="578"/>
        <end position="587"/>
    </location>
</feature>
<feature type="repeat" description="WD" evidence="3">
    <location>
        <begin position="306"/>
        <end position="334"/>
    </location>
</feature>
<dbReference type="AlphaFoldDB" id="A0A0D0B526"/>
<dbReference type="EMBL" id="KN835264">
    <property type="protein sequence ID" value="KIK41597.1"/>
    <property type="molecule type" value="Genomic_DNA"/>
</dbReference>
<dbReference type="SMART" id="SM00320">
    <property type="entry name" value="WD40"/>
    <property type="match status" value="7"/>
</dbReference>
<dbReference type="HOGENOM" id="CLU_000288_57_37_1"/>
<feature type="region of interest" description="Disordered" evidence="4">
    <location>
        <begin position="538"/>
        <end position="558"/>
    </location>
</feature>
<evidence type="ECO:0000256" key="1">
    <source>
        <dbReference type="ARBA" id="ARBA00022574"/>
    </source>
</evidence>
<organism evidence="5 6">
    <name type="scientific">Suillus luteus UH-Slu-Lm8-n1</name>
    <dbReference type="NCBI Taxonomy" id="930992"/>
    <lineage>
        <taxon>Eukaryota</taxon>
        <taxon>Fungi</taxon>
        <taxon>Dikarya</taxon>
        <taxon>Basidiomycota</taxon>
        <taxon>Agaricomycotina</taxon>
        <taxon>Agaricomycetes</taxon>
        <taxon>Agaricomycetidae</taxon>
        <taxon>Boletales</taxon>
        <taxon>Suillineae</taxon>
        <taxon>Suillaceae</taxon>
        <taxon>Suillus</taxon>
    </lineage>
</organism>
<dbReference type="InterPro" id="IPR001680">
    <property type="entry name" value="WD40_rpt"/>
</dbReference>
<dbReference type="SUPFAM" id="SSF50998">
    <property type="entry name" value="Quinoprotein alcohol dehydrogenase-like"/>
    <property type="match status" value="1"/>
</dbReference>
<evidence type="ECO:0000313" key="5">
    <source>
        <dbReference type="EMBL" id="KIK41597.1"/>
    </source>
</evidence>
<reference evidence="6" key="2">
    <citation type="submission" date="2015-01" db="EMBL/GenBank/DDBJ databases">
        <title>Evolutionary Origins and Diversification of the Mycorrhizal Mutualists.</title>
        <authorList>
            <consortium name="DOE Joint Genome Institute"/>
            <consortium name="Mycorrhizal Genomics Consortium"/>
            <person name="Kohler A."/>
            <person name="Kuo A."/>
            <person name="Nagy L.G."/>
            <person name="Floudas D."/>
            <person name="Copeland A."/>
            <person name="Barry K.W."/>
            <person name="Cichocki N."/>
            <person name="Veneault-Fourrey C."/>
            <person name="LaButti K."/>
            <person name="Lindquist E.A."/>
            <person name="Lipzen A."/>
            <person name="Lundell T."/>
            <person name="Morin E."/>
            <person name="Murat C."/>
            <person name="Riley R."/>
            <person name="Ohm R."/>
            <person name="Sun H."/>
            <person name="Tunlid A."/>
            <person name="Henrissat B."/>
            <person name="Grigoriev I.V."/>
            <person name="Hibbett D.S."/>
            <person name="Martin F."/>
        </authorList>
    </citation>
    <scope>NUCLEOTIDE SEQUENCE [LARGE SCALE GENOMIC DNA]</scope>
    <source>
        <strain evidence="6">UH-Slu-Lm8-n1</strain>
    </source>
</reference>
<evidence type="ECO:0000256" key="3">
    <source>
        <dbReference type="PROSITE-ProRule" id="PRU00221"/>
    </source>
</evidence>
<evidence type="ECO:0000313" key="6">
    <source>
        <dbReference type="Proteomes" id="UP000054485"/>
    </source>
</evidence>
<dbReference type="PROSITE" id="PS00678">
    <property type="entry name" value="WD_REPEATS_1"/>
    <property type="match status" value="4"/>
</dbReference>
<proteinExistence type="predicted"/>
<keyword evidence="1 3" id="KW-0853">WD repeat</keyword>
<dbReference type="PROSITE" id="PS50294">
    <property type="entry name" value="WD_REPEATS_REGION"/>
    <property type="match status" value="3"/>
</dbReference>
<sequence>MDMDTDTFSYRILIHVDSLRVTITDPEMNINAVYQSTGSELRESESLPDLESREISSTANMQKPSEVAPRQIMRGHTKSVQGVVPLPGGQLRVITCSFDGSLRLWDLESGAQIGNDWRDYGVEGDTIAGVMTIALSPDGKTVASGSQDGTTRLWDIETGKVITTRAKHLESVGSMCWSPDGEELVSGFRDGMADQWLVRRSDDQRWSTGHSSVYAVSYSPDATMIATSGYDKKEGIKIWNVNRSNFIRRLDRRWTRLLTTIEHELMVRSLVWTSDGKKFISGGIGSIRIFDTDTWQQIAALDVHAVYSLTLSTNDCLLASTSWDGTARLWDLDTNLQVGPPLQHENIVRCAAFSTDGKLLSTACDDGNAYVWDVHAIPLKEAGHEDLPINTAAKDKLKQKVYASSHGASSTRRNSHSSIDDKSFLQADATGQLGDASELPLGFFHDIRGDDRQYDSSGTRDDHHRPSAFLARLFLLLHHSRPNNDDAELQQRSQQPLLNRLSSFFHSLPNTDGTTELPEPPTPSQLHPRVLLGRLSSLLHSPPNTLDETTEPDQSSMPVGLRSRALIGRLSSFLRPQPNASITTQPETPMPSDSLPDTLLGRLSSLFRSPPDANEAIELRQWSRPPVSSQHCSPRVVEVSAMRDREVLYVARRPETASEKAKRIKNPKLWVRVVLFLCCVSPGTDNAQPSK</sequence>
<evidence type="ECO:0000256" key="2">
    <source>
        <dbReference type="ARBA" id="ARBA00022737"/>
    </source>
</evidence>
<feature type="region of interest" description="Disordered" evidence="4">
    <location>
        <begin position="400"/>
        <end position="420"/>
    </location>
</feature>
<accession>A0A0D0B526</accession>
<protein>
    <submittedName>
        <fullName evidence="5">Unplaced genomic scaffold CY34scaffold_133, whole genome shotgun sequence</fullName>
    </submittedName>
</protein>
<reference evidence="5 6" key="1">
    <citation type="submission" date="2014-04" db="EMBL/GenBank/DDBJ databases">
        <authorList>
            <consortium name="DOE Joint Genome Institute"/>
            <person name="Kuo A."/>
            <person name="Ruytinx J."/>
            <person name="Rineau F."/>
            <person name="Colpaert J."/>
            <person name="Kohler A."/>
            <person name="Nagy L.G."/>
            <person name="Floudas D."/>
            <person name="Copeland A."/>
            <person name="Barry K.W."/>
            <person name="Cichocki N."/>
            <person name="Veneault-Fourrey C."/>
            <person name="LaButti K."/>
            <person name="Lindquist E.A."/>
            <person name="Lipzen A."/>
            <person name="Lundell T."/>
            <person name="Morin E."/>
            <person name="Murat C."/>
            <person name="Sun H."/>
            <person name="Tunlid A."/>
            <person name="Henrissat B."/>
            <person name="Grigoriev I.V."/>
            <person name="Hibbett D.S."/>
            <person name="Martin F."/>
            <person name="Nordberg H.P."/>
            <person name="Cantor M.N."/>
            <person name="Hua S.X."/>
        </authorList>
    </citation>
    <scope>NUCLEOTIDE SEQUENCE [LARGE SCALE GENOMIC DNA]</scope>
    <source>
        <strain evidence="5 6">UH-Slu-Lm8-n1</strain>
    </source>
</reference>
<dbReference type="Gene3D" id="2.130.10.10">
    <property type="entry name" value="YVTN repeat-like/Quinoprotein amine dehydrogenase"/>
    <property type="match status" value="2"/>
</dbReference>
<feature type="compositionally biased region" description="Polar residues" evidence="4">
    <location>
        <begin position="538"/>
        <end position="557"/>
    </location>
</feature>